<proteinExistence type="predicted"/>
<dbReference type="Proteomes" id="UP000199695">
    <property type="component" value="Unassembled WGS sequence"/>
</dbReference>
<organism evidence="1 2">
    <name type="scientific">Lihuaxuella thermophila</name>
    <dbReference type="NCBI Taxonomy" id="1173111"/>
    <lineage>
        <taxon>Bacteria</taxon>
        <taxon>Bacillati</taxon>
        <taxon>Bacillota</taxon>
        <taxon>Bacilli</taxon>
        <taxon>Bacillales</taxon>
        <taxon>Thermoactinomycetaceae</taxon>
        <taxon>Lihuaxuella</taxon>
    </lineage>
</organism>
<protein>
    <submittedName>
        <fullName evidence="1">Uncharacterized protein</fullName>
    </submittedName>
</protein>
<accession>A0A1H8IHZ1</accession>
<keyword evidence="2" id="KW-1185">Reference proteome</keyword>
<name>A0A1H8IHZ1_9BACL</name>
<reference evidence="1 2" key="1">
    <citation type="submission" date="2016-10" db="EMBL/GenBank/DDBJ databases">
        <authorList>
            <person name="de Groot N.N."/>
        </authorList>
    </citation>
    <scope>NUCLEOTIDE SEQUENCE [LARGE SCALE GENOMIC DNA]</scope>
    <source>
        <strain evidence="1 2">DSM 46701</strain>
    </source>
</reference>
<evidence type="ECO:0000313" key="1">
    <source>
        <dbReference type="EMBL" id="SEN67477.1"/>
    </source>
</evidence>
<sequence length="101" mass="12031">MADRMKLINQMANKIERELREAILIEPHPCYTKMELYCEVCLKTKSRLELRLVVPDEKRVVDDYMACHDCIKQQNIRVPDAERSLEFEVRTIAIIRIRRGK</sequence>
<dbReference type="RefSeq" id="WP_089972123.1">
    <property type="nucleotide sequence ID" value="NZ_FOCQ01000017.1"/>
</dbReference>
<dbReference type="AlphaFoldDB" id="A0A1H8IHZ1"/>
<gene>
    <name evidence="1" type="ORF">SAMN05444955_11772</name>
</gene>
<dbReference type="EMBL" id="FOCQ01000017">
    <property type="protein sequence ID" value="SEN67477.1"/>
    <property type="molecule type" value="Genomic_DNA"/>
</dbReference>
<evidence type="ECO:0000313" key="2">
    <source>
        <dbReference type="Proteomes" id="UP000199695"/>
    </source>
</evidence>